<dbReference type="EMBL" id="BAAARB010000004">
    <property type="protein sequence ID" value="GAA2373496.1"/>
    <property type="molecule type" value="Genomic_DNA"/>
</dbReference>
<accession>A0ABN3HA06</accession>
<gene>
    <name evidence="2" type="ORF">GCM10009855_10890</name>
</gene>
<evidence type="ECO:0000313" key="3">
    <source>
        <dbReference type="Proteomes" id="UP001501170"/>
    </source>
</evidence>
<proteinExistence type="predicted"/>
<organism evidence="2 3">
    <name type="scientific">Gordonia cholesterolivorans</name>
    <dbReference type="NCBI Taxonomy" id="559625"/>
    <lineage>
        <taxon>Bacteria</taxon>
        <taxon>Bacillati</taxon>
        <taxon>Actinomycetota</taxon>
        <taxon>Actinomycetes</taxon>
        <taxon>Mycobacteriales</taxon>
        <taxon>Gordoniaceae</taxon>
        <taxon>Gordonia</taxon>
    </lineage>
</organism>
<keyword evidence="1" id="KW-0472">Membrane</keyword>
<sequence length="148" mass="15624">MNARTAAGLSGLILLVAAVASWFVPPSVTAILVALAVVVMSAWQIHRRRAGIAPTPPSTMTTFVIPLTFGALAVVALNGWIYRISAEAGDSGELQTIGLVTGVIGMAAAYGYGRLRAQKAQLDEVVEVNPADDTPETDDDQWFFPQAK</sequence>
<keyword evidence="1" id="KW-1133">Transmembrane helix</keyword>
<feature type="transmembrane region" description="Helical" evidence="1">
    <location>
        <begin position="30"/>
        <end position="46"/>
    </location>
</feature>
<protein>
    <submittedName>
        <fullName evidence="2">Uncharacterized protein</fullName>
    </submittedName>
</protein>
<feature type="transmembrane region" description="Helical" evidence="1">
    <location>
        <begin position="94"/>
        <end position="112"/>
    </location>
</feature>
<evidence type="ECO:0000256" key="1">
    <source>
        <dbReference type="SAM" id="Phobius"/>
    </source>
</evidence>
<keyword evidence="3" id="KW-1185">Reference proteome</keyword>
<dbReference type="RefSeq" id="WP_006897864.1">
    <property type="nucleotide sequence ID" value="NZ_BAAARB010000004.1"/>
</dbReference>
<keyword evidence="1" id="KW-0812">Transmembrane</keyword>
<name>A0ABN3HA06_9ACTN</name>
<comment type="caution">
    <text evidence="2">The sequence shown here is derived from an EMBL/GenBank/DDBJ whole genome shotgun (WGS) entry which is preliminary data.</text>
</comment>
<evidence type="ECO:0000313" key="2">
    <source>
        <dbReference type="EMBL" id="GAA2373496.1"/>
    </source>
</evidence>
<reference evidence="2 3" key="1">
    <citation type="journal article" date="2019" name="Int. J. Syst. Evol. Microbiol.">
        <title>The Global Catalogue of Microorganisms (GCM) 10K type strain sequencing project: providing services to taxonomists for standard genome sequencing and annotation.</title>
        <authorList>
            <consortium name="The Broad Institute Genomics Platform"/>
            <consortium name="The Broad Institute Genome Sequencing Center for Infectious Disease"/>
            <person name="Wu L."/>
            <person name="Ma J."/>
        </authorList>
    </citation>
    <scope>NUCLEOTIDE SEQUENCE [LARGE SCALE GENOMIC DNA]</scope>
    <source>
        <strain evidence="2 3">JCM 16227</strain>
    </source>
</reference>
<dbReference type="Proteomes" id="UP001501170">
    <property type="component" value="Unassembled WGS sequence"/>
</dbReference>
<feature type="transmembrane region" description="Helical" evidence="1">
    <location>
        <begin position="58"/>
        <end position="82"/>
    </location>
</feature>